<name>A0A1F5EBD4_9BACT</name>
<dbReference type="AlphaFoldDB" id="A0A1F5EBD4"/>
<dbReference type="NCBIfam" id="TIGR00362">
    <property type="entry name" value="DnaA"/>
    <property type="match status" value="1"/>
</dbReference>
<sequence length="447" mass="50814">MSEAIWQDILQQLKSTVSRPNFDTWLKPVRFVERIDNTVTLAVPNLYTKSWVEANAAKSITKILSDHFGADTELRLVVSATKAVDVDELPLLQVVEDRDDKAKQPPREPPQFNQKYTFDTFVVGNNNRLAFAAAQAVAEKPGSAYNPLFIYGGVGLGKTHLMQAVANAIYHIHPKKKIIYTSCEAFTGEFINALQSKTINQFKNRYRTVDVFLVDDIQFLANKEGTQEEFFHTFNTLHQSNRQIILTADRLPKEMSNLEERLISRFGWGMIADIQSPNFETRSAILREKAEQMGVNIPDEVIDYVANQITNNVRELEGALTKLTARSQLEKIPLNLELARVTVKDLSRANKSNLTAKKVIRCVANHFEIEPSDILGKKRHQELVYPRQIVMYLLREVLDQSFPQIGDQLGGRDHTTIMHGSRKIEAQMKNDPDTENDVKIIINSLHD</sequence>
<dbReference type="SMART" id="SM00382">
    <property type="entry name" value="AAA"/>
    <property type="match status" value="1"/>
</dbReference>
<dbReference type="Pfam" id="PF00308">
    <property type="entry name" value="Bac_DnaA"/>
    <property type="match status" value="1"/>
</dbReference>
<evidence type="ECO:0000256" key="5">
    <source>
        <dbReference type="ARBA" id="ARBA00022840"/>
    </source>
</evidence>
<dbReference type="GO" id="GO:0005524">
    <property type="term" value="F:ATP binding"/>
    <property type="evidence" value="ECO:0007669"/>
    <property type="project" value="UniProtKB-UniRule"/>
</dbReference>
<dbReference type="HAMAP" id="MF_00377">
    <property type="entry name" value="DnaA_bact"/>
    <property type="match status" value="1"/>
</dbReference>
<dbReference type="GO" id="GO:0005886">
    <property type="term" value="C:plasma membrane"/>
    <property type="evidence" value="ECO:0007669"/>
    <property type="project" value="TreeGrafter"/>
</dbReference>
<proteinExistence type="inferred from homology"/>
<comment type="subcellular location">
    <subcellularLocation>
        <location evidence="8">Cytoplasm</location>
    </subcellularLocation>
</comment>
<dbReference type="Gene3D" id="3.30.300.180">
    <property type="match status" value="1"/>
</dbReference>
<dbReference type="Proteomes" id="UP000177481">
    <property type="component" value="Unassembled WGS sequence"/>
</dbReference>
<dbReference type="STRING" id="1797471.A3A71_00495"/>
<dbReference type="CDD" id="cd06571">
    <property type="entry name" value="Bac_DnaA_C"/>
    <property type="match status" value="1"/>
</dbReference>
<evidence type="ECO:0000313" key="15">
    <source>
        <dbReference type="Proteomes" id="UP000177481"/>
    </source>
</evidence>
<dbReference type="GO" id="GO:0006270">
    <property type="term" value="P:DNA replication initiation"/>
    <property type="evidence" value="ECO:0007669"/>
    <property type="project" value="UniProtKB-UniRule"/>
</dbReference>
<feature type="binding site" evidence="8">
    <location>
        <position position="157"/>
    </location>
    <ligand>
        <name>ATP</name>
        <dbReference type="ChEBI" id="CHEBI:30616"/>
    </ligand>
</feature>
<dbReference type="Gene3D" id="1.10.1750.10">
    <property type="match status" value="1"/>
</dbReference>
<protein>
    <recommendedName>
        <fullName evidence="8 9">Chromosomal replication initiator protein DnaA</fullName>
    </recommendedName>
</protein>
<dbReference type="InterPro" id="IPR027417">
    <property type="entry name" value="P-loop_NTPase"/>
</dbReference>
<dbReference type="PANTHER" id="PTHR30050">
    <property type="entry name" value="CHROMOSOMAL REPLICATION INITIATOR PROTEIN DNAA"/>
    <property type="match status" value="1"/>
</dbReference>
<dbReference type="CDD" id="cd00009">
    <property type="entry name" value="AAA"/>
    <property type="match status" value="1"/>
</dbReference>
<dbReference type="PRINTS" id="PR00051">
    <property type="entry name" value="DNAA"/>
</dbReference>
<dbReference type="PANTHER" id="PTHR30050:SF2">
    <property type="entry name" value="CHROMOSOMAL REPLICATION INITIATOR PROTEIN DNAA"/>
    <property type="match status" value="1"/>
</dbReference>
<reference evidence="14 15" key="1">
    <citation type="journal article" date="2016" name="Nat. Commun.">
        <title>Thousands of microbial genomes shed light on interconnected biogeochemical processes in an aquifer system.</title>
        <authorList>
            <person name="Anantharaman K."/>
            <person name="Brown C.T."/>
            <person name="Hug L.A."/>
            <person name="Sharon I."/>
            <person name="Castelle C.J."/>
            <person name="Probst A.J."/>
            <person name="Thomas B.C."/>
            <person name="Singh A."/>
            <person name="Wilkins M.J."/>
            <person name="Karaoz U."/>
            <person name="Brodie E.L."/>
            <person name="Williams K.H."/>
            <person name="Hubbard S.S."/>
            <person name="Banfield J.F."/>
        </authorList>
    </citation>
    <scope>NUCLEOTIDE SEQUENCE [LARGE SCALE GENOMIC DNA]</scope>
</reference>
<evidence type="ECO:0000256" key="11">
    <source>
        <dbReference type="RuleBase" id="RU004227"/>
    </source>
</evidence>
<evidence type="ECO:0000256" key="3">
    <source>
        <dbReference type="ARBA" id="ARBA00022705"/>
    </source>
</evidence>
<dbReference type="InterPro" id="IPR013317">
    <property type="entry name" value="DnaA_dom"/>
</dbReference>
<dbReference type="InterPro" id="IPR013159">
    <property type="entry name" value="DnaA_C"/>
</dbReference>
<keyword evidence="4 8" id="KW-0547">Nucleotide-binding</keyword>
<evidence type="ECO:0000256" key="2">
    <source>
        <dbReference type="ARBA" id="ARBA00022490"/>
    </source>
</evidence>
<evidence type="ECO:0000256" key="7">
    <source>
        <dbReference type="ARBA" id="ARBA00023125"/>
    </source>
</evidence>
<dbReference type="InterPro" id="IPR024633">
    <property type="entry name" value="DnaA_N_dom"/>
</dbReference>
<evidence type="ECO:0000256" key="9">
    <source>
        <dbReference type="NCBIfam" id="TIGR00362"/>
    </source>
</evidence>
<dbReference type="GO" id="GO:0003688">
    <property type="term" value="F:DNA replication origin binding"/>
    <property type="evidence" value="ECO:0007669"/>
    <property type="project" value="UniProtKB-UniRule"/>
</dbReference>
<feature type="domain" description="AAA+ ATPase" evidence="12">
    <location>
        <begin position="144"/>
        <end position="387"/>
    </location>
</feature>
<dbReference type="InterPro" id="IPR018312">
    <property type="entry name" value="Chromosome_initiator_DnaA_CS"/>
</dbReference>
<dbReference type="GO" id="GO:0008289">
    <property type="term" value="F:lipid binding"/>
    <property type="evidence" value="ECO:0007669"/>
    <property type="project" value="UniProtKB-KW"/>
</dbReference>
<dbReference type="GO" id="GO:0006275">
    <property type="term" value="P:regulation of DNA replication"/>
    <property type="evidence" value="ECO:0007669"/>
    <property type="project" value="UniProtKB-UniRule"/>
</dbReference>
<organism evidence="14 15">
    <name type="scientific">Candidatus Berkelbacteria bacterium RIFCSPLOWO2_01_FULL_50_28</name>
    <dbReference type="NCBI Taxonomy" id="1797471"/>
    <lineage>
        <taxon>Bacteria</taxon>
        <taxon>Candidatus Berkelbacteria</taxon>
    </lineage>
</organism>
<comment type="subunit">
    <text evidence="8">Oligomerizes as a right-handed, spiral filament on DNA at oriC.</text>
</comment>
<evidence type="ECO:0000256" key="1">
    <source>
        <dbReference type="ARBA" id="ARBA00006583"/>
    </source>
</evidence>
<evidence type="ECO:0000256" key="10">
    <source>
        <dbReference type="RuleBase" id="RU000577"/>
    </source>
</evidence>
<comment type="caution">
    <text evidence="8">Lacks conserved residue(s) required for the propagation of feature annotation.</text>
</comment>
<dbReference type="EMBL" id="MEZX01000002">
    <property type="protein sequence ID" value="OGD64524.1"/>
    <property type="molecule type" value="Genomic_DNA"/>
</dbReference>
<dbReference type="SMART" id="SM00760">
    <property type="entry name" value="Bac_DnaA_C"/>
    <property type="match status" value="1"/>
</dbReference>
<evidence type="ECO:0000256" key="8">
    <source>
        <dbReference type="HAMAP-Rule" id="MF_00377"/>
    </source>
</evidence>
<dbReference type="Pfam" id="PF11638">
    <property type="entry name" value="DnaA_N"/>
    <property type="match status" value="1"/>
</dbReference>
<dbReference type="GO" id="GO:0005737">
    <property type="term" value="C:cytoplasm"/>
    <property type="evidence" value="ECO:0007669"/>
    <property type="project" value="UniProtKB-SubCell"/>
</dbReference>
<keyword evidence="3 8" id="KW-0235">DNA replication</keyword>
<feature type="binding site" evidence="8">
    <location>
        <position position="155"/>
    </location>
    <ligand>
        <name>ATP</name>
        <dbReference type="ChEBI" id="CHEBI:30616"/>
    </ligand>
</feature>
<feature type="region of interest" description="Domain III, AAA+ region" evidence="8">
    <location>
        <begin position="111"/>
        <end position="327"/>
    </location>
</feature>
<evidence type="ECO:0000259" key="13">
    <source>
        <dbReference type="SMART" id="SM00760"/>
    </source>
</evidence>
<dbReference type="SUPFAM" id="SSF52540">
    <property type="entry name" value="P-loop containing nucleoside triphosphate hydrolases"/>
    <property type="match status" value="1"/>
</dbReference>
<dbReference type="InterPro" id="IPR001957">
    <property type="entry name" value="Chromosome_initiator_DnaA"/>
</dbReference>
<gene>
    <name evidence="8" type="primary">dnaA</name>
    <name evidence="14" type="ORF">A3A71_00495</name>
</gene>
<dbReference type="InterPro" id="IPR020591">
    <property type="entry name" value="Chromosome_initiator_DnaA-like"/>
</dbReference>
<feature type="domain" description="Chromosomal replication initiator DnaA C-terminal" evidence="13">
    <location>
        <begin position="355"/>
        <end position="424"/>
    </location>
</feature>
<evidence type="ECO:0000256" key="4">
    <source>
        <dbReference type="ARBA" id="ARBA00022741"/>
    </source>
</evidence>
<dbReference type="Pfam" id="PF08299">
    <property type="entry name" value="Bac_DnaA_C"/>
    <property type="match status" value="1"/>
</dbReference>
<comment type="similarity">
    <text evidence="1 8 11">Belongs to the DnaA family.</text>
</comment>
<comment type="caution">
    <text evidence="14">The sequence shown here is derived from an EMBL/GenBank/DDBJ whole genome shotgun (WGS) entry which is preliminary data.</text>
</comment>
<feature type="region of interest" description="Domain IV, binds dsDNA" evidence="8">
    <location>
        <begin position="328"/>
        <end position="447"/>
    </location>
</feature>
<keyword evidence="5 8" id="KW-0067">ATP-binding</keyword>
<dbReference type="InterPro" id="IPR038454">
    <property type="entry name" value="DnaA_N_sf"/>
</dbReference>
<comment type="domain">
    <text evidence="8">Domain I is involved in oligomerization and binding regulators, domain II is flexibile and of varying length in different bacteria, domain III forms the AAA+ region, while domain IV binds dsDNA.</text>
</comment>
<keyword evidence="2 8" id="KW-0963">Cytoplasm</keyword>
<dbReference type="SUPFAM" id="SSF48295">
    <property type="entry name" value="TrpR-like"/>
    <property type="match status" value="1"/>
</dbReference>
<keyword evidence="6 8" id="KW-0446">Lipid-binding</keyword>
<dbReference type="InterPro" id="IPR003593">
    <property type="entry name" value="AAA+_ATPase"/>
</dbReference>
<accession>A0A1F5EBD4</accession>
<dbReference type="FunFam" id="3.40.50.300:FF:000668">
    <property type="entry name" value="Chromosomal replication initiator protein DnaA"/>
    <property type="match status" value="1"/>
</dbReference>
<feature type="binding site" evidence="8">
    <location>
        <position position="159"/>
    </location>
    <ligand>
        <name>ATP</name>
        <dbReference type="ChEBI" id="CHEBI:30616"/>
    </ligand>
</feature>
<keyword evidence="7 8" id="KW-0238">DNA-binding</keyword>
<dbReference type="Gene3D" id="1.10.8.60">
    <property type="match status" value="1"/>
</dbReference>
<evidence type="ECO:0000256" key="6">
    <source>
        <dbReference type="ARBA" id="ARBA00023121"/>
    </source>
</evidence>
<evidence type="ECO:0000259" key="12">
    <source>
        <dbReference type="SMART" id="SM00382"/>
    </source>
</evidence>
<feature type="region of interest" description="Domain I, interacts with DnaA modulators" evidence="8">
    <location>
        <begin position="1"/>
        <end position="103"/>
    </location>
</feature>
<evidence type="ECO:0000313" key="14">
    <source>
        <dbReference type="EMBL" id="OGD64524.1"/>
    </source>
</evidence>
<dbReference type="PROSITE" id="PS01008">
    <property type="entry name" value="DNAA"/>
    <property type="match status" value="1"/>
</dbReference>
<dbReference type="InterPro" id="IPR010921">
    <property type="entry name" value="Trp_repressor/repl_initiator"/>
</dbReference>
<comment type="function">
    <text evidence="8 10">Plays an essential role in the initiation and regulation of chromosomal replication. ATP-DnaA binds to the origin of replication (oriC) to initiate formation of the DNA replication initiation complex once per cell cycle. Binds the DnaA box (a 9 base pair repeat at the origin) and separates the double-stranded (ds)DNA. Forms a right-handed helical filament on oriC DNA; dsDNA binds to the exterior of the filament while single-stranded (ss)DNA is stabiized in the filament's interior. The ATP-DnaA-oriC complex binds and stabilizes one strand of the AT-rich DNA unwinding element (DUE), permitting loading of DNA polymerase. After initiation quickly degrades to an ADP-DnaA complex that is not apt for DNA replication. Binds acidic phospholipids.</text>
</comment>
<feature type="binding site" evidence="8">
    <location>
        <position position="158"/>
    </location>
    <ligand>
        <name>ATP</name>
        <dbReference type="ChEBI" id="CHEBI:30616"/>
    </ligand>
</feature>
<dbReference type="Gene3D" id="3.40.50.300">
    <property type="entry name" value="P-loop containing nucleotide triphosphate hydrolases"/>
    <property type="match status" value="1"/>
</dbReference>